<dbReference type="Gene3D" id="1.10.472.10">
    <property type="entry name" value="Cyclin-like"/>
    <property type="match status" value="1"/>
</dbReference>
<dbReference type="GO" id="GO:0005634">
    <property type="term" value="C:nucleus"/>
    <property type="evidence" value="ECO:0007669"/>
    <property type="project" value="TreeGrafter"/>
</dbReference>
<evidence type="ECO:0008006" key="5">
    <source>
        <dbReference type="Google" id="ProtNLM"/>
    </source>
</evidence>
<dbReference type="GO" id="GO:0000307">
    <property type="term" value="C:cyclin-dependent protein kinase holoenzyme complex"/>
    <property type="evidence" value="ECO:0007669"/>
    <property type="project" value="TreeGrafter"/>
</dbReference>
<dbReference type="PANTHER" id="PTHR15615">
    <property type="match status" value="1"/>
</dbReference>
<proteinExistence type="predicted"/>
<reference evidence="3" key="2">
    <citation type="submission" date="2023-02" db="EMBL/GenBank/DDBJ databases">
        <authorList>
            <consortium name="DOE Joint Genome Institute"/>
            <person name="Mondo S.J."/>
            <person name="Chang Y."/>
            <person name="Wang Y."/>
            <person name="Ahrendt S."/>
            <person name="Andreopoulos W."/>
            <person name="Barry K."/>
            <person name="Beard J."/>
            <person name="Benny G.L."/>
            <person name="Blankenship S."/>
            <person name="Bonito G."/>
            <person name="Cuomo C."/>
            <person name="Desiro A."/>
            <person name="Gervers K.A."/>
            <person name="Hundley H."/>
            <person name="Kuo A."/>
            <person name="LaButti K."/>
            <person name="Lang B.F."/>
            <person name="Lipzen A."/>
            <person name="O'Donnell K."/>
            <person name="Pangilinan J."/>
            <person name="Reynolds N."/>
            <person name="Sandor L."/>
            <person name="Smith M.W."/>
            <person name="Tsang A."/>
            <person name="Grigoriev I.V."/>
            <person name="Stajich J.E."/>
            <person name="Spatafora J.W."/>
        </authorList>
    </citation>
    <scope>NUCLEOTIDE SEQUENCE</scope>
    <source>
        <strain evidence="3">RSA 2281</strain>
    </source>
</reference>
<keyword evidence="2" id="KW-0812">Transmembrane</keyword>
<dbReference type="CDD" id="cd20557">
    <property type="entry name" value="CYCLIN_ScPCL1-like"/>
    <property type="match status" value="1"/>
</dbReference>
<feature type="region of interest" description="Disordered" evidence="1">
    <location>
        <begin position="302"/>
        <end position="328"/>
    </location>
</feature>
<keyword evidence="2" id="KW-0472">Membrane</keyword>
<dbReference type="InterPro" id="IPR013922">
    <property type="entry name" value="Cyclin_PHO80-like"/>
</dbReference>
<name>A0AAD5K1B7_9FUNG</name>
<comment type="caution">
    <text evidence="3">The sequence shown here is derived from an EMBL/GenBank/DDBJ whole genome shotgun (WGS) entry which is preliminary data.</text>
</comment>
<accession>A0AAD5K1B7</accession>
<dbReference type="GO" id="GO:0016538">
    <property type="term" value="F:cyclin-dependent protein serine/threonine kinase regulator activity"/>
    <property type="evidence" value="ECO:0007669"/>
    <property type="project" value="TreeGrafter"/>
</dbReference>
<dbReference type="InterPro" id="IPR036915">
    <property type="entry name" value="Cyclin-like_sf"/>
</dbReference>
<dbReference type="EMBL" id="JAIXMP010000045">
    <property type="protein sequence ID" value="KAI9246671.1"/>
    <property type="molecule type" value="Genomic_DNA"/>
</dbReference>
<keyword evidence="2" id="KW-1133">Transmembrane helix</keyword>
<dbReference type="Proteomes" id="UP001209540">
    <property type="component" value="Unassembled WGS sequence"/>
</dbReference>
<evidence type="ECO:0000256" key="1">
    <source>
        <dbReference type="SAM" id="MobiDB-lite"/>
    </source>
</evidence>
<dbReference type="SUPFAM" id="SSF47954">
    <property type="entry name" value="Cyclin-like"/>
    <property type="match status" value="1"/>
</dbReference>
<dbReference type="PANTHER" id="PTHR15615:SF27">
    <property type="entry name" value="PHO85 CYCLIN CLG1"/>
    <property type="match status" value="1"/>
</dbReference>
<reference evidence="3" key="1">
    <citation type="journal article" date="2022" name="IScience">
        <title>Evolution of zygomycete secretomes and the origins of terrestrial fungal ecologies.</title>
        <authorList>
            <person name="Chang Y."/>
            <person name="Wang Y."/>
            <person name="Mondo S."/>
            <person name="Ahrendt S."/>
            <person name="Andreopoulos W."/>
            <person name="Barry K."/>
            <person name="Beard J."/>
            <person name="Benny G.L."/>
            <person name="Blankenship S."/>
            <person name="Bonito G."/>
            <person name="Cuomo C."/>
            <person name="Desiro A."/>
            <person name="Gervers K.A."/>
            <person name="Hundley H."/>
            <person name="Kuo A."/>
            <person name="LaButti K."/>
            <person name="Lang B.F."/>
            <person name="Lipzen A."/>
            <person name="O'Donnell K."/>
            <person name="Pangilinan J."/>
            <person name="Reynolds N."/>
            <person name="Sandor L."/>
            <person name="Smith M.E."/>
            <person name="Tsang A."/>
            <person name="Grigoriev I.V."/>
            <person name="Stajich J.E."/>
            <person name="Spatafora J.W."/>
        </authorList>
    </citation>
    <scope>NUCLEOTIDE SEQUENCE</scope>
    <source>
        <strain evidence="3">RSA 2281</strain>
    </source>
</reference>
<organism evidence="3 4">
    <name type="scientific">Phascolomyces articulosus</name>
    <dbReference type="NCBI Taxonomy" id="60185"/>
    <lineage>
        <taxon>Eukaryota</taxon>
        <taxon>Fungi</taxon>
        <taxon>Fungi incertae sedis</taxon>
        <taxon>Mucoromycota</taxon>
        <taxon>Mucoromycotina</taxon>
        <taxon>Mucoromycetes</taxon>
        <taxon>Mucorales</taxon>
        <taxon>Lichtheimiaceae</taxon>
        <taxon>Phascolomyces</taxon>
    </lineage>
</organism>
<evidence type="ECO:0000256" key="2">
    <source>
        <dbReference type="SAM" id="Phobius"/>
    </source>
</evidence>
<dbReference type="GO" id="GO:0019901">
    <property type="term" value="F:protein kinase binding"/>
    <property type="evidence" value="ECO:0007669"/>
    <property type="project" value="InterPro"/>
</dbReference>
<feature type="compositionally biased region" description="Basic residues" evidence="1">
    <location>
        <begin position="313"/>
        <end position="322"/>
    </location>
</feature>
<sequence>MPITSTKQQLLLLQYCNHTHHLTDLVAIMVPSLWDRNRQKETHLMFKRFIYEMLNVMGISNHCVLIALYYIHRLFQLYPTMKTEPGFEVRTFTTALMLANKYHEDFTFRSKSWAEVSGIKLNELNLMEGEFMSAMRYQLHITKEDFSLWTDFCQSQIYSCRQHQYPPPPLSTITYPHKASPLTPIPTTTTTPLHKNTIHQLLSSSTTEHYLSLQGRQQQQQQQPPSLFPIMTTTTSKNHFIIPSSLPLSSTLIIKKRKEREDEPSLPATSFKRRAFRNTHQHHYLHLTTPNSITTATHHIPTSTTTTTTTPSYHHHHHHHRLAVPAYP</sequence>
<evidence type="ECO:0000313" key="4">
    <source>
        <dbReference type="Proteomes" id="UP001209540"/>
    </source>
</evidence>
<protein>
    <recommendedName>
        <fullName evidence="5">Cyclin N-terminal domain-containing protein</fullName>
    </recommendedName>
</protein>
<dbReference type="Pfam" id="PF08613">
    <property type="entry name" value="Cyclin"/>
    <property type="match status" value="1"/>
</dbReference>
<feature type="transmembrane region" description="Helical" evidence="2">
    <location>
        <begin position="49"/>
        <end position="71"/>
    </location>
</feature>
<dbReference type="AlphaFoldDB" id="A0AAD5K1B7"/>
<evidence type="ECO:0000313" key="3">
    <source>
        <dbReference type="EMBL" id="KAI9246671.1"/>
    </source>
</evidence>
<gene>
    <name evidence="3" type="ORF">BDA99DRAFT_489641</name>
</gene>
<keyword evidence="4" id="KW-1185">Reference proteome</keyword>
<feature type="compositionally biased region" description="Low complexity" evidence="1">
    <location>
        <begin position="302"/>
        <end position="312"/>
    </location>
</feature>